<sequence length="39" mass="4652">MFFALPLADFKRPEHIHPAAAIQTRLPLGQRIRRWLRRA</sequence>
<evidence type="ECO:0000313" key="1">
    <source>
        <dbReference type="EMBL" id="MBB5192195.1"/>
    </source>
</evidence>
<name>A0A840RFT7_9NEIS</name>
<dbReference type="EMBL" id="JACHHN010000006">
    <property type="protein sequence ID" value="MBB5192195.1"/>
    <property type="molecule type" value="Genomic_DNA"/>
</dbReference>
<keyword evidence="2" id="KW-1185">Reference proteome</keyword>
<proteinExistence type="predicted"/>
<evidence type="ECO:0000313" key="2">
    <source>
        <dbReference type="Proteomes" id="UP000543030"/>
    </source>
</evidence>
<dbReference type="Proteomes" id="UP000543030">
    <property type="component" value="Unassembled WGS sequence"/>
</dbReference>
<accession>A0A840RFT7</accession>
<reference evidence="1 2" key="1">
    <citation type="submission" date="2020-08" db="EMBL/GenBank/DDBJ databases">
        <title>Genomic Encyclopedia of Type Strains, Phase IV (KMG-IV): sequencing the most valuable type-strain genomes for metagenomic binning, comparative biology and taxonomic classification.</title>
        <authorList>
            <person name="Goeker M."/>
        </authorList>
    </citation>
    <scope>NUCLEOTIDE SEQUENCE [LARGE SCALE GENOMIC DNA]</scope>
    <source>
        <strain evidence="1 2">DSM 18233</strain>
    </source>
</reference>
<gene>
    <name evidence="1" type="ORF">HNQ50_002936</name>
</gene>
<organism evidence="1 2">
    <name type="scientific">Silvimonas terrae</name>
    <dbReference type="NCBI Taxonomy" id="300266"/>
    <lineage>
        <taxon>Bacteria</taxon>
        <taxon>Pseudomonadati</taxon>
        <taxon>Pseudomonadota</taxon>
        <taxon>Betaproteobacteria</taxon>
        <taxon>Neisseriales</taxon>
        <taxon>Chitinibacteraceae</taxon>
        <taxon>Silvimonas</taxon>
    </lineage>
</organism>
<comment type="caution">
    <text evidence="1">The sequence shown here is derived from an EMBL/GenBank/DDBJ whole genome shotgun (WGS) entry which is preliminary data.</text>
</comment>
<protein>
    <submittedName>
        <fullName evidence="1">Uncharacterized protein</fullName>
    </submittedName>
</protein>
<dbReference type="AlphaFoldDB" id="A0A840RFT7"/>